<gene>
    <name evidence="3" type="ORF">IM787_03970</name>
</gene>
<dbReference type="EMBL" id="JADDIV010000001">
    <property type="protein sequence ID" value="MBE7366718.1"/>
    <property type="molecule type" value="Genomic_DNA"/>
</dbReference>
<evidence type="ECO:0000313" key="4">
    <source>
        <dbReference type="Proteomes" id="UP000806285"/>
    </source>
</evidence>
<feature type="region of interest" description="Disordered" evidence="1">
    <location>
        <begin position="1"/>
        <end position="20"/>
    </location>
</feature>
<sequence length="195" mass="20917">MAVAGCQSLPDKPTEQTMYDFGPATTTPVSGAATGLPLQLPDVQVTGILETSALLYRLAYEDVNRLRPYAFARWSAEPGELLRQRLRDVLGRDRPVLDSAASAALTRRGATPPPVLRVELEEFSQVFDSPTASRGVVRVRCTLLESTGGGERLVAQRSFQVERPAPTPDAAGGVRAMAAASDALAQELAAWLRGR</sequence>
<dbReference type="Gene3D" id="3.40.50.10610">
    <property type="entry name" value="ABC-type transport auxiliary lipoprotein component"/>
    <property type="match status" value="1"/>
</dbReference>
<accession>A0ABR9RZR3</accession>
<evidence type="ECO:0000256" key="1">
    <source>
        <dbReference type="SAM" id="MobiDB-lite"/>
    </source>
</evidence>
<organism evidence="3 4">
    <name type="scientific">Ramlibacter pallidus</name>
    <dbReference type="NCBI Taxonomy" id="2780087"/>
    <lineage>
        <taxon>Bacteria</taxon>
        <taxon>Pseudomonadati</taxon>
        <taxon>Pseudomonadota</taxon>
        <taxon>Betaproteobacteria</taxon>
        <taxon>Burkholderiales</taxon>
        <taxon>Comamonadaceae</taxon>
        <taxon>Ramlibacter</taxon>
    </lineage>
</organism>
<name>A0ABR9RZR3_9BURK</name>
<evidence type="ECO:0000313" key="3">
    <source>
        <dbReference type="EMBL" id="MBE7366718.1"/>
    </source>
</evidence>
<proteinExistence type="predicted"/>
<reference evidence="3 4" key="1">
    <citation type="submission" date="2020-10" db="EMBL/GenBank/DDBJ databases">
        <title>Ramlibacter sp. HM2 16S ribosomal RNA gene Genome sequencing and assembly.</title>
        <authorList>
            <person name="Kang M."/>
        </authorList>
    </citation>
    <scope>NUCLEOTIDE SEQUENCE [LARGE SCALE GENOMIC DNA]</scope>
    <source>
        <strain evidence="3 4">HM2</strain>
    </source>
</reference>
<dbReference type="InterPro" id="IPR005586">
    <property type="entry name" value="ABC_trans_aux"/>
</dbReference>
<dbReference type="Proteomes" id="UP000806285">
    <property type="component" value="Unassembled WGS sequence"/>
</dbReference>
<protein>
    <submittedName>
        <fullName evidence="3">Membrane integrity-associated transporter subunit PqiC</fullName>
    </submittedName>
</protein>
<dbReference type="SUPFAM" id="SSF159594">
    <property type="entry name" value="XCC0632-like"/>
    <property type="match status" value="1"/>
</dbReference>
<feature type="domain" description="ABC-type transport auxiliary lipoprotein component" evidence="2">
    <location>
        <begin position="23"/>
        <end position="189"/>
    </location>
</feature>
<dbReference type="Pfam" id="PF03886">
    <property type="entry name" value="ABC_trans_aux"/>
    <property type="match status" value="1"/>
</dbReference>
<comment type="caution">
    <text evidence="3">The sequence shown here is derived from an EMBL/GenBank/DDBJ whole genome shotgun (WGS) entry which is preliminary data.</text>
</comment>
<keyword evidence="4" id="KW-1185">Reference proteome</keyword>
<evidence type="ECO:0000259" key="2">
    <source>
        <dbReference type="Pfam" id="PF03886"/>
    </source>
</evidence>